<sequence length="141" mass="15652">MPFPVELLTTWAECDAALTALNRELREFTLNDQVLDLRADKSAERVSDRAAALQLAKDEVTRLTPQVAAMTAGTREHRFLDRLLIQATRRVQDLSLPPAPGTQTKVDVFLQAVDVRQVAVQVPELEQAIVEVTAHRPTLTA</sequence>
<reference evidence="1" key="1">
    <citation type="submission" date="2021-10" db="EMBL/GenBank/DDBJ databases">
        <authorList>
            <person name="Dean J.D."/>
            <person name="Kim M.K."/>
            <person name="Newey C.N."/>
            <person name="Stoker T.S."/>
            <person name="Thompson D.W."/>
            <person name="Grose J.H."/>
        </authorList>
    </citation>
    <scope>NUCLEOTIDE SEQUENCE</scope>
    <source>
        <strain evidence="1">BT178</strain>
    </source>
</reference>
<proteinExistence type="predicted"/>
<protein>
    <submittedName>
        <fullName evidence="1">Uncharacterized protein</fullName>
    </submittedName>
</protein>
<dbReference type="RefSeq" id="WP_226176997.1">
    <property type="nucleotide sequence ID" value="NZ_JAJADR010000004.1"/>
</dbReference>
<evidence type="ECO:0000313" key="2">
    <source>
        <dbReference type="Proteomes" id="UP001165296"/>
    </source>
</evidence>
<name>A0ABS8AUX9_9BACT</name>
<gene>
    <name evidence="1" type="ORF">LGH74_15350</name>
</gene>
<accession>A0ABS8AUX9</accession>
<organism evidence="1 2">
    <name type="scientific">Hymenobacter lucidus</name>
    <dbReference type="NCBI Taxonomy" id="2880930"/>
    <lineage>
        <taxon>Bacteria</taxon>
        <taxon>Pseudomonadati</taxon>
        <taxon>Bacteroidota</taxon>
        <taxon>Cytophagia</taxon>
        <taxon>Cytophagales</taxon>
        <taxon>Hymenobacteraceae</taxon>
        <taxon>Hymenobacter</taxon>
    </lineage>
</organism>
<dbReference type="Proteomes" id="UP001165296">
    <property type="component" value="Unassembled WGS sequence"/>
</dbReference>
<keyword evidence="2" id="KW-1185">Reference proteome</keyword>
<dbReference type="EMBL" id="JAJADR010000004">
    <property type="protein sequence ID" value="MCB2409368.1"/>
    <property type="molecule type" value="Genomic_DNA"/>
</dbReference>
<evidence type="ECO:0000313" key="1">
    <source>
        <dbReference type="EMBL" id="MCB2409368.1"/>
    </source>
</evidence>
<comment type="caution">
    <text evidence="1">The sequence shown here is derived from an EMBL/GenBank/DDBJ whole genome shotgun (WGS) entry which is preliminary data.</text>
</comment>